<dbReference type="Gene3D" id="2.60.120.10">
    <property type="entry name" value="Jelly Rolls"/>
    <property type="match status" value="1"/>
</dbReference>
<evidence type="ECO:0000259" key="9">
    <source>
        <dbReference type="PROSITE" id="PS50042"/>
    </source>
</evidence>
<dbReference type="PANTHER" id="PTHR12101:SF17">
    <property type="entry name" value="BLOOD VESSEL EPICARDIAL SUBSTANCE"/>
    <property type="match status" value="1"/>
</dbReference>
<feature type="transmembrane region" description="Helical" evidence="8">
    <location>
        <begin position="47"/>
        <end position="66"/>
    </location>
</feature>
<keyword evidence="4" id="KW-0217">Developmental protein</keyword>
<dbReference type="RefSeq" id="WP_058512417.1">
    <property type="nucleotide sequence ID" value="NZ_DAIOMV010000001.1"/>
</dbReference>
<keyword evidence="8" id="KW-1133">Transmembrane helix</keyword>
<evidence type="ECO:0000313" key="11">
    <source>
        <dbReference type="Proteomes" id="UP000054926"/>
    </source>
</evidence>
<evidence type="ECO:0000256" key="8">
    <source>
        <dbReference type="SAM" id="Phobius"/>
    </source>
</evidence>
<keyword evidence="7" id="KW-0325">Glycoprotein</keyword>
<keyword evidence="3" id="KW-0796">Tight junction</keyword>
<sequence>MDYLYSLGNILILLSLCFRKVLFIRTIFVLSDLSFLLYGALANVPPVAYWGIASLVINFVQIGILLRDMIPRDLPYDLQQIKDLFFSSMQTSDFVRLIKLSYRGTSSNQEILLKGSPVENLMLITKGKVYIEVEGGILELGPYHFIGEMSYFRDGKASTTIHAHEPVDYLYWRYTDLHRLQEKKPPLFMKMVEAMGKDIMLKMLSQQKAPPESSASQPEG</sequence>
<dbReference type="SUPFAM" id="SSF51206">
    <property type="entry name" value="cAMP-binding domain-like"/>
    <property type="match status" value="1"/>
</dbReference>
<dbReference type="Proteomes" id="UP000054926">
    <property type="component" value="Unassembled WGS sequence"/>
</dbReference>
<evidence type="ECO:0000256" key="4">
    <source>
        <dbReference type="ARBA" id="ARBA00022473"/>
    </source>
</evidence>
<comment type="subcellular location">
    <subcellularLocation>
        <location evidence="2">Cell junction</location>
        <location evidence="2">Tight junction</location>
    </subcellularLocation>
    <subcellularLocation>
        <location evidence="1">Lateral cell membrane</location>
    </subcellularLocation>
</comment>
<dbReference type="GO" id="GO:0030552">
    <property type="term" value="F:cAMP binding"/>
    <property type="evidence" value="ECO:0007669"/>
    <property type="project" value="TreeGrafter"/>
</dbReference>
<proteinExistence type="predicted"/>
<evidence type="ECO:0000256" key="1">
    <source>
        <dbReference type="ARBA" id="ARBA00004124"/>
    </source>
</evidence>
<dbReference type="GO" id="GO:0042391">
    <property type="term" value="P:regulation of membrane potential"/>
    <property type="evidence" value="ECO:0007669"/>
    <property type="project" value="TreeGrafter"/>
</dbReference>
<dbReference type="PROSITE" id="PS50042">
    <property type="entry name" value="CNMP_BINDING_3"/>
    <property type="match status" value="1"/>
</dbReference>
<accession>A0A0W0ZEH7</accession>
<dbReference type="PANTHER" id="PTHR12101">
    <property type="entry name" value="POPEYE DOMAIN CONTAINING PROTEIN"/>
    <property type="match status" value="1"/>
</dbReference>
<evidence type="ECO:0000256" key="3">
    <source>
        <dbReference type="ARBA" id="ARBA00022427"/>
    </source>
</evidence>
<dbReference type="GO" id="GO:0005923">
    <property type="term" value="C:bicellular tight junction"/>
    <property type="evidence" value="ECO:0007669"/>
    <property type="project" value="UniProtKB-SubCell"/>
</dbReference>
<organism evidence="10 11">
    <name type="scientific">Legionella steelei</name>
    <dbReference type="NCBI Taxonomy" id="947033"/>
    <lineage>
        <taxon>Bacteria</taxon>
        <taxon>Pseudomonadati</taxon>
        <taxon>Pseudomonadota</taxon>
        <taxon>Gammaproteobacteria</taxon>
        <taxon>Legionellales</taxon>
        <taxon>Legionellaceae</taxon>
        <taxon>Legionella</taxon>
    </lineage>
</organism>
<keyword evidence="11" id="KW-1185">Reference proteome</keyword>
<evidence type="ECO:0000256" key="5">
    <source>
        <dbReference type="ARBA" id="ARBA00022889"/>
    </source>
</evidence>
<dbReference type="EMBL" id="LNYY01000021">
    <property type="protein sequence ID" value="KTD67431.1"/>
    <property type="molecule type" value="Genomic_DNA"/>
</dbReference>
<evidence type="ECO:0000256" key="2">
    <source>
        <dbReference type="ARBA" id="ARBA00004435"/>
    </source>
</evidence>
<dbReference type="Pfam" id="PF00027">
    <property type="entry name" value="cNMP_binding"/>
    <property type="match status" value="1"/>
</dbReference>
<dbReference type="CDD" id="cd00038">
    <property type="entry name" value="CAP_ED"/>
    <property type="match status" value="1"/>
</dbReference>
<dbReference type="InterPro" id="IPR014710">
    <property type="entry name" value="RmlC-like_jellyroll"/>
</dbReference>
<dbReference type="PATRIC" id="fig|947033.5.peg.3866"/>
<evidence type="ECO:0000313" key="10">
    <source>
        <dbReference type="EMBL" id="KTD67431.1"/>
    </source>
</evidence>
<dbReference type="GO" id="GO:0007155">
    <property type="term" value="P:cell adhesion"/>
    <property type="evidence" value="ECO:0007669"/>
    <property type="project" value="UniProtKB-KW"/>
</dbReference>
<keyword evidence="8" id="KW-0812">Transmembrane</keyword>
<name>A0A0W0ZEH7_9GAMM</name>
<dbReference type="OrthoDB" id="5650154at2"/>
<dbReference type="InterPro" id="IPR006916">
    <property type="entry name" value="POPDC1-3"/>
</dbReference>
<keyword evidence="5" id="KW-0130">Cell adhesion</keyword>
<comment type="caution">
    <text evidence="10">The sequence shown here is derived from an EMBL/GenBank/DDBJ whole genome shotgun (WGS) entry which is preliminary data.</text>
</comment>
<dbReference type="STRING" id="947033.Lste_3637"/>
<keyword evidence="8" id="KW-0472">Membrane</keyword>
<evidence type="ECO:0000256" key="6">
    <source>
        <dbReference type="ARBA" id="ARBA00022949"/>
    </source>
</evidence>
<dbReference type="AlphaFoldDB" id="A0A0W0ZEH7"/>
<feature type="domain" description="Cyclic nucleotide-binding" evidence="9">
    <location>
        <begin position="102"/>
        <end position="198"/>
    </location>
</feature>
<keyword evidence="6" id="KW-0965">Cell junction</keyword>
<dbReference type="GO" id="GO:0016328">
    <property type="term" value="C:lateral plasma membrane"/>
    <property type="evidence" value="ECO:0007669"/>
    <property type="project" value="UniProtKB-SubCell"/>
</dbReference>
<protein>
    <submittedName>
        <fullName evidence="10">Cyclic nucleotide-binding domain protein</fullName>
    </submittedName>
</protein>
<evidence type="ECO:0000256" key="7">
    <source>
        <dbReference type="ARBA" id="ARBA00023180"/>
    </source>
</evidence>
<dbReference type="InterPro" id="IPR018490">
    <property type="entry name" value="cNMP-bd_dom_sf"/>
</dbReference>
<dbReference type="InterPro" id="IPR000595">
    <property type="entry name" value="cNMP-bd_dom"/>
</dbReference>
<reference evidence="10 11" key="1">
    <citation type="submission" date="2015-11" db="EMBL/GenBank/DDBJ databases">
        <title>Genomic analysis of 38 Legionella species identifies large and diverse effector repertoires.</title>
        <authorList>
            <person name="Burstein D."/>
            <person name="Amaro F."/>
            <person name="Zusman T."/>
            <person name="Lifshitz Z."/>
            <person name="Cohen O."/>
            <person name="Gilbert J.A."/>
            <person name="Pupko T."/>
            <person name="Shuman H.A."/>
            <person name="Segal G."/>
        </authorList>
    </citation>
    <scope>NUCLEOTIDE SEQUENCE [LARGE SCALE GENOMIC DNA]</scope>
    <source>
        <strain evidence="10 11">IMVS3376</strain>
    </source>
</reference>
<gene>
    <name evidence="10" type="ORF">Lste_3637</name>
</gene>